<evidence type="ECO:0000256" key="4">
    <source>
        <dbReference type="ARBA" id="ARBA00022737"/>
    </source>
</evidence>
<dbReference type="GO" id="GO:0006508">
    <property type="term" value="P:proteolysis"/>
    <property type="evidence" value="ECO:0007669"/>
    <property type="project" value="UniProtKB-KW"/>
</dbReference>
<evidence type="ECO:0000256" key="6">
    <source>
        <dbReference type="SAM" id="Phobius"/>
    </source>
</evidence>
<dbReference type="SUPFAM" id="SSF51120">
    <property type="entry name" value="beta-Roll"/>
    <property type="match status" value="2"/>
</dbReference>
<keyword evidence="8" id="KW-0378">Hydrolase</keyword>
<evidence type="ECO:0000313" key="9">
    <source>
        <dbReference type="Proteomes" id="UP000254191"/>
    </source>
</evidence>
<comment type="cofactor">
    <cofactor evidence="1">
        <name>Ca(2+)</name>
        <dbReference type="ChEBI" id="CHEBI:29108"/>
    </cofactor>
</comment>
<dbReference type="PANTHER" id="PTHR38340">
    <property type="entry name" value="S-LAYER PROTEIN"/>
    <property type="match status" value="1"/>
</dbReference>
<keyword evidence="8" id="KW-0645">Protease</keyword>
<name>A0A379FI09_PROMI</name>
<dbReference type="GO" id="GO:0005615">
    <property type="term" value="C:extracellular space"/>
    <property type="evidence" value="ECO:0007669"/>
    <property type="project" value="InterPro"/>
</dbReference>
<proteinExistence type="predicted"/>
<dbReference type="Proteomes" id="UP000254191">
    <property type="component" value="Unassembled WGS sequence"/>
</dbReference>
<dbReference type="InterPro" id="IPR013858">
    <property type="entry name" value="Peptidase_M10B_C"/>
</dbReference>
<evidence type="ECO:0000256" key="2">
    <source>
        <dbReference type="ARBA" id="ARBA00004613"/>
    </source>
</evidence>
<gene>
    <name evidence="8" type="primary">prtC_1</name>
    <name evidence="8" type="ORF">NCTC11938_01752</name>
</gene>
<dbReference type="GO" id="GO:0005509">
    <property type="term" value="F:calcium ion binding"/>
    <property type="evidence" value="ECO:0007669"/>
    <property type="project" value="InterPro"/>
</dbReference>
<dbReference type="GO" id="GO:0008237">
    <property type="term" value="F:metallopeptidase activity"/>
    <property type="evidence" value="ECO:0007669"/>
    <property type="project" value="UniProtKB-KW"/>
</dbReference>
<keyword evidence="8" id="KW-0482">Metalloprotease</keyword>
<keyword evidence="3" id="KW-0964">Secreted</keyword>
<keyword evidence="4" id="KW-0677">Repeat</keyword>
<evidence type="ECO:0000256" key="5">
    <source>
        <dbReference type="ARBA" id="ARBA00022837"/>
    </source>
</evidence>
<dbReference type="AlphaFoldDB" id="A0A379FI09"/>
<reference evidence="8 9" key="1">
    <citation type="submission" date="2018-06" db="EMBL/GenBank/DDBJ databases">
        <authorList>
            <consortium name="Pathogen Informatics"/>
            <person name="Doyle S."/>
        </authorList>
    </citation>
    <scope>NUCLEOTIDE SEQUENCE [LARGE SCALE GENOMIC DNA]</scope>
    <source>
        <strain evidence="8 9">NCTC11938</strain>
    </source>
</reference>
<feature type="domain" description="Peptidase M10 serralysin C-terminal" evidence="7">
    <location>
        <begin position="36"/>
        <end position="159"/>
    </location>
</feature>
<evidence type="ECO:0000256" key="3">
    <source>
        <dbReference type="ARBA" id="ARBA00022525"/>
    </source>
</evidence>
<keyword evidence="6" id="KW-0812">Transmembrane</keyword>
<accession>A0A379FI09</accession>
<dbReference type="PANTHER" id="PTHR38340:SF1">
    <property type="entry name" value="S-LAYER PROTEIN"/>
    <property type="match status" value="1"/>
</dbReference>
<feature type="transmembrane region" description="Helical" evidence="6">
    <location>
        <begin position="15"/>
        <end position="33"/>
    </location>
</feature>
<keyword evidence="6" id="KW-0472">Membrane</keyword>
<organism evidence="8 9">
    <name type="scientific">Proteus mirabilis</name>
    <dbReference type="NCBI Taxonomy" id="584"/>
    <lineage>
        <taxon>Bacteria</taxon>
        <taxon>Pseudomonadati</taxon>
        <taxon>Pseudomonadota</taxon>
        <taxon>Gammaproteobacteria</taxon>
        <taxon>Enterobacterales</taxon>
        <taxon>Morganellaceae</taxon>
        <taxon>Proteus</taxon>
    </lineage>
</organism>
<evidence type="ECO:0000313" key="8">
    <source>
        <dbReference type="EMBL" id="SUC20348.1"/>
    </source>
</evidence>
<evidence type="ECO:0000259" key="7">
    <source>
        <dbReference type="Pfam" id="PF08548"/>
    </source>
</evidence>
<comment type="subcellular location">
    <subcellularLocation>
        <location evidence="2">Secreted</location>
    </subcellularLocation>
</comment>
<dbReference type="Gene3D" id="2.150.10.10">
    <property type="entry name" value="Serralysin-like metalloprotease, C-terminal"/>
    <property type="match status" value="2"/>
</dbReference>
<dbReference type="PRINTS" id="PR00313">
    <property type="entry name" value="CABNDNGRPT"/>
</dbReference>
<dbReference type="EC" id="3.4.24.40" evidence="8"/>
<feature type="domain" description="Peptidase M10 serralysin C-terminal" evidence="7">
    <location>
        <begin position="214"/>
        <end position="326"/>
    </location>
</feature>
<dbReference type="EMBL" id="UGTS01000004">
    <property type="protein sequence ID" value="SUC20348.1"/>
    <property type="molecule type" value="Genomic_DNA"/>
</dbReference>
<evidence type="ECO:0000256" key="1">
    <source>
        <dbReference type="ARBA" id="ARBA00001913"/>
    </source>
</evidence>
<protein>
    <submittedName>
        <fullName evidence="8">Metalloprotease</fullName>
        <ecNumber evidence="8">3.4.24.40</ecNumber>
    </submittedName>
</protein>
<keyword evidence="5" id="KW-0106">Calcium</keyword>
<keyword evidence="6" id="KW-1133">Transmembrane helix</keyword>
<dbReference type="Pfam" id="PF08548">
    <property type="entry name" value="Peptidase_M10_C"/>
    <property type="match status" value="2"/>
</dbReference>
<sequence>MGMGFADIKDADFGGLYPMTFMLVDILLLQYLYGPNMTTRLENNTYGFNSNTGRAAYSLKSIEDKLVSCIWDAGGIDTLDFSLYTVNQVINLNEGCFSDIGGLRSNISIAYNTIIENAIGGKGDDTLIGNPFDNNLIGGDGNDLFYGGDGNDLFYGGSGNDVIYGEMGNDVLYGDDGDDMLIDYYGANMLDGGKGNDRICVASMDRGLPGRNIIQGGEGDDEIYLGTGTHRITGGQGNDTFNFFCYEGVESNSSIWDFEKNKDKITLITRDYRKIDISKMKKVDKLSGDKNEFSLNHNKPANKTIIDVSTSSNDDKSIVHIEIVGIFNHDELFAV</sequence>
<dbReference type="Pfam" id="PF00353">
    <property type="entry name" value="HemolysinCabind"/>
    <property type="match status" value="2"/>
</dbReference>
<dbReference type="InterPro" id="IPR001343">
    <property type="entry name" value="Hemolysn_Ca-bd"/>
</dbReference>
<dbReference type="InterPro" id="IPR011049">
    <property type="entry name" value="Serralysin-like_metalloprot_C"/>
</dbReference>
<dbReference type="InterPro" id="IPR050557">
    <property type="entry name" value="RTX_toxin/Mannuronan_C5-epim"/>
</dbReference>